<keyword evidence="2" id="KW-0378">Hydrolase</keyword>
<dbReference type="FunFam" id="3.60.10.10:FF:000038">
    <property type="entry name" value="type IV inositol polyphosphate 5-phosphatase 3"/>
    <property type="match status" value="1"/>
</dbReference>
<organism evidence="5 6">
    <name type="scientific">Thlaspi arvense</name>
    <name type="common">Field penny-cress</name>
    <dbReference type="NCBI Taxonomy" id="13288"/>
    <lineage>
        <taxon>Eukaryota</taxon>
        <taxon>Viridiplantae</taxon>
        <taxon>Streptophyta</taxon>
        <taxon>Embryophyta</taxon>
        <taxon>Tracheophyta</taxon>
        <taxon>Spermatophyta</taxon>
        <taxon>Magnoliopsida</taxon>
        <taxon>eudicotyledons</taxon>
        <taxon>Gunneridae</taxon>
        <taxon>Pentapetalae</taxon>
        <taxon>rosids</taxon>
        <taxon>malvids</taxon>
        <taxon>Brassicales</taxon>
        <taxon>Brassicaceae</taxon>
        <taxon>Thlaspideae</taxon>
        <taxon>Thlaspi</taxon>
    </lineage>
</organism>
<feature type="domain" description="Inositol polyphosphate-related phosphatase" evidence="4">
    <location>
        <begin position="312"/>
        <end position="602"/>
    </location>
</feature>
<dbReference type="EMBL" id="OU466862">
    <property type="protein sequence ID" value="CAH2070728.1"/>
    <property type="molecule type" value="Genomic_DNA"/>
</dbReference>
<evidence type="ECO:0000256" key="2">
    <source>
        <dbReference type="ARBA" id="ARBA00022801"/>
    </source>
</evidence>
<dbReference type="InterPro" id="IPR045849">
    <property type="entry name" value="IP5P_plant"/>
</dbReference>
<reference evidence="5 6" key="1">
    <citation type="submission" date="2022-03" db="EMBL/GenBank/DDBJ databases">
        <authorList>
            <person name="Nunn A."/>
            <person name="Chopra R."/>
            <person name="Nunn A."/>
            <person name="Contreras Garrido A."/>
        </authorList>
    </citation>
    <scope>NUCLEOTIDE SEQUENCE [LARGE SCALE GENOMIC DNA]</scope>
</reference>
<proteinExistence type="inferred from homology"/>
<evidence type="ECO:0000256" key="1">
    <source>
        <dbReference type="ARBA" id="ARBA00010768"/>
    </source>
</evidence>
<evidence type="ECO:0000313" key="5">
    <source>
        <dbReference type="EMBL" id="CAH2070728.1"/>
    </source>
</evidence>
<dbReference type="Gene3D" id="3.60.10.10">
    <property type="entry name" value="Endonuclease/exonuclease/phosphatase"/>
    <property type="match status" value="2"/>
</dbReference>
<comment type="similarity">
    <text evidence="1">Belongs to the inositol polyphosphate 5-phosphatase family.</text>
</comment>
<dbReference type="Pfam" id="PF22669">
    <property type="entry name" value="Exo_endo_phos2"/>
    <property type="match status" value="2"/>
</dbReference>
<sequence length="626" mass="72182">MAPERFRFRRTERNWATLCCSSASSSCLQLYWARLLLRKWLNISATESDLTVDSEDEEDDDSAGDSESEGIEEEAHADTDDAEPKLRRRNSETFRVQYMDTKAIRPHISFEFFGKTLVFDVARICVGTWNVGGRVPPPDLDIDGWVDTIEPADIYVIGLQEIVPLNAGNIFGIEDVRPASEWEDTIRDALNRIRPRKVKIVSYSDPPSPSKFKPLEEVHDVVEDMFTSNVIHPVDENVDFDGIVDTNYDKRSCLPRQEYLQRQFSSPKTLDRLFSMQLDNGSKRAKRLNRWFSYSERVGLSWPEPPLRLLNQHVREKRCSYNKSSLKPFKNYNSFKAIGNNYGVAAGKKTPLLADLDFKPLMNVRKPSYVRIVSKQMVGVFLTIWVRRSLRKHIRNLSVSTVGVGVMGYIGNKGAVSVSMSVYQTPFCFVCTHLASGEKDGDQRKRNADVSDIHKRTHFHPHSLSATRLPRSIRDHEKIIWLGDLNYRINLSYKKTHELIARKDWKRLAEKDQLAREMRQGRVFEGWSEGALDFPPTYKYEIDSENYGGKYPKAGKRTPAWCDRIIWYGKGMKHMSYRRSEIKLSDHRPVTATFVVEVEVFSPRKLQRTLTLTNAEIDSHEAFVHD</sequence>
<dbReference type="InterPro" id="IPR036691">
    <property type="entry name" value="Endo/exonu/phosph_ase_sf"/>
</dbReference>
<protein>
    <recommendedName>
        <fullName evidence="4">Inositol polyphosphate-related phosphatase domain-containing protein</fullName>
    </recommendedName>
</protein>
<feature type="compositionally biased region" description="Acidic residues" evidence="3">
    <location>
        <begin position="50"/>
        <end position="72"/>
    </location>
</feature>
<feature type="compositionally biased region" description="Basic and acidic residues" evidence="3">
    <location>
        <begin position="73"/>
        <end position="86"/>
    </location>
</feature>
<dbReference type="GO" id="GO:0034485">
    <property type="term" value="F:phosphatidylinositol-3,4,5-trisphosphate 5-phosphatase activity"/>
    <property type="evidence" value="ECO:0007669"/>
    <property type="project" value="TreeGrafter"/>
</dbReference>
<accession>A0AAU9SUZ3</accession>
<dbReference type="PROSITE" id="PS51257">
    <property type="entry name" value="PROKAR_LIPOPROTEIN"/>
    <property type="match status" value="1"/>
</dbReference>
<dbReference type="Proteomes" id="UP000836841">
    <property type="component" value="Chromosome 6"/>
</dbReference>
<evidence type="ECO:0000313" key="6">
    <source>
        <dbReference type="Proteomes" id="UP000836841"/>
    </source>
</evidence>
<dbReference type="SUPFAM" id="SSF56219">
    <property type="entry name" value="DNase I-like"/>
    <property type="match status" value="1"/>
</dbReference>
<dbReference type="InterPro" id="IPR000300">
    <property type="entry name" value="IPPc"/>
</dbReference>
<dbReference type="AlphaFoldDB" id="A0AAU9SUZ3"/>
<dbReference type="SMART" id="SM00128">
    <property type="entry name" value="IPPc"/>
    <property type="match status" value="1"/>
</dbReference>
<dbReference type="GO" id="GO:0046856">
    <property type="term" value="P:phosphatidylinositol dephosphorylation"/>
    <property type="evidence" value="ECO:0007669"/>
    <property type="project" value="InterPro"/>
</dbReference>
<feature type="region of interest" description="Disordered" evidence="3">
    <location>
        <begin position="50"/>
        <end position="86"/>
    </location>
</feature>
<dbReference type="GO" id="GO:0004445">
    <property type="term" value="F:inositol-polyphosphate 5-phosphatase activity"/>
    <property type="evidence" value="ECO:0007669"/>
    <property type="project" value="InterPro"/>
</dbReference>
<dbReference type="PANTHER" id="PTHR45666">
    <property type="entry name" value="TYPE IV INOSITOL POLYPHOSPHATE 5-PHOSPHATASE 9"/>
    <property type="match status" value="1"/>
</dbReference>
<keyword evidence="6" id="KW-1185">Reference proteome</keyword>
<evidence type="ECO:0000256" key="3">
    <source>
        <dbReference type="SAM" id="MobiDB-lite"/>
    </source>
</evidence>
<evidence type="ECO:0000259" key="4">
    <source>
        <dbReference type="SMART" id="SM00128"/>
    </source>
</evidence>
<dbReference type="GO" id="GO:0004439">
    <property type="term" value="F:phosphatidylinositol-4,5-bisphosphate 5-phosphatase activity"/>
    <property type="evidence" value="ECO:0007669"/>
    <property type="project" value="TreeGrafter"/>
</dbReference>
<gene>
    <name evidence="5" type="ORF">TAV2_LOCUS21123</name>
</gene>
<dbReference type="PANTHER" id="PTHR45666:SF30">
    <property type="entry name" value="TYPE I INOSITOL POLYPHOSPHATE 5-PHOSPHATASE 1"/>
    <property type="match status" value="1"/>
</dbReference>
<name>A0AAU9SUZ3_THLAR</name>